<accession>A0ABQ9XGW9</accession>
<evidence type="ECO:0000313" key="3">
    <source>
        <dbReference type="Proteomes" id="UP001281761"/>
    </source>
</evidence>
<sequence length="365" mass="40592">MDQDVLISSQSASTSHVSKKHFTDCRSDSKRNKVTPLMNGVHAEWTNTAWSKVKSIVIGVIVGVYVFVVVSETRIHSIHTADTLFNQLHATPKLPFPKLGAAKQIPRALSELQKSASEFPLLSGLSSHSVLFDSNGNVSVNSTQPKQPTRPLSHPPIKMEHTLSDHTPLGRAEPGEGIDVAIERAAHRHLEDKVESVGLLWCAFREDWLRQWNSGRGSAEKLMMACLERARDRIPSAQICLRSVPSFVRNPHTQHNSCLSLPSDRVESSELAPTAMTSTVDQLVERNPVELVNSIINHILPTFSLITLEFSTEILRFTLTDVTILSPLSDSFDSLGDFEDRMVFVRTHQIDRRDSNDLANPHSFG</sequence>
<evidence type="ECO:0000313" key="2">
    <source>
        <dbReference type="EMBL" id="KAK2950568.1"/>
    </source>
</evidence>
<proteinExistence type="predicted"/>
<organism evidence="2 3">
    <name type="scientific">Blattamonas nauphoetae</name>
    <dbReference type="NCBI Taxonomy" id="2049346"/>
    <lineage>
        <taxon>Eukaryota</taxon>
        <taxon>Metamonada</taxon>
        <taxon>Preaxostyla</taxon>
        <taxon>Oxymonadida</taxon>
        <taxon>Blattamonas</taxon>
    </lineage>
</organism>
<protein>
    <submittedName>
        <fullName evidence="2">Uncharacterized protein</fullName>
    </submittedName>
</protein>
<dbReference type="Proteomes" id="UP001281761">
    <property type="component" value="Unassembled WGS sequence"/>
</dbReference>
<feature type="region of interest" description="Disordered" evidence="1">
    <location>
        <begin position="137"/>
        <end position="174"/>
    </location>
</feature>
<evidence type="ECO:0000256" key="1">
    <source>
        <dbReference type="SAM" id="MobiDB-lite"/>
    </source>
</evidence>
<comment type="caution">
    <text evidence="2">The sequence shown here is derived from an EMBL/GenBank/DDBJ whole genome shotgun (WGS) entry which is preliminary data.</text>
</comment>
<name>A0ABQ9XGW9_9EUKA</name>
<keyword evidence="3" id="KW-1185">Reference proteome</keyword>
<dbReference type="EMBL" id="JARBJD010000133">
    <property type="protein sequence ID" value="KAK2950568.1"/>
    <property type="molecule type" value="Genomic_DNA"/>
</dbReference>
<reference evidence="2 3" key="1">
    <citation type="journal article" date="2022" name="bioRxiv">
        <title>Genomics of Preaxostyla Flagellates Illuminates Evolutionary Transitions and the Path Towards Mitochondrial Loss.</title>
        <authorList>
            <person name="Novak L.V.F."/>
            <person name="Treitli S.C."/>
            <person name="Pyrih J."/>
            <person name="Halakuc P."/>
            <person name="Pipaliya S.V."/>
            <person name="Vacek V."/>
            <person name="Brzon O."/>
            <person name="Soukal P."/>
            <person name="Eme L."/>
            <person name="Dacks J.B."/>
            <person name="Karnkowska A."/>
            <person name="Elias M."/>
            <person name="Hampl V."/>
        </authorList>
    </citation>
    <scope>NUCLEOTIDE SEQUENCE [LARGE SCALE GENOMIC DNA]</scope>
    <source>
        <strain evidence="2">NAU3</strain>
        <tissue evidence="2">Gut</tissue>
    </source>
</reference>
<feature type="compositionally biased region" description="Polar residues" evidence="1">
    <location>
        <begin position="137"/>
        <end position="147"/>
    </location>
</feature>
<gene>
    <name evidence="2" type="ORF">BLNAU_14460</name>
</gene>